<dbReference type="Pfam" id="PF07733">
    <property type="entry name" value="DNA_pol3_alpha"/>
    <property type="match status" value="1"/>
</dbReference>
<evidence type="ECO:0000256" key="5">
    <source>
        <dbReference type="ARBA" id="ARBA00022490"/>
    </source>
</evidence>
<keyword evidence="8 13" id="KW-0235">DNA replication</keyword>
<dbReference type="InterPro" id="IPR004013">
    <property type="entry name" value="PHP_dom"/>
</dbReference>
<reference evidence="17" key="1">
    <citation type="submission" date="2015-11" db="EMBL/GenBank/DDBJ databases">
        <authorList>
            <person name="Varghese N."/>
        </authorList>
    </citation>
    <scope>NUCLEOTIDE SEQUENCE [LARGE SCALE GENOMIC DNA]</scope>
    <source>
        <strain evidence="17">DSM 45899</strain>
    </source>
</reference>
<evidence type="ECO:0000256" key="4">
    <source>
        <dbReference type="ARBA" id="ARBA00017273"/>
    </source>
</evidence>
<feature type="domain" description="Polymerase/histidinol phosphatase N-terminal" evidence="15">
    <location>
        <begin position="21"/>
        <end position="88"/>
    </location>
</feature>
<dbReference type="InterPro" id="IPR004805">
    <property type="entry name" value="DnaE2/DnaE/PolC"/>
</dbReference>
<dbReference type="Pfam" id="PF02811">
    <property type="entry name" value="PHP"/>
    <property type="match status" value="1"/>
</dbReference>
<dbReference type="GO" id="GO:0003887">
    <property type="term" value="F:DNA-directed DNA polymerase activity"/>
    <property type="evidence" value="ECO:0007669"/>
    <property type="project" value="UniProtKB-UniRule"/>
</dbReference>
<dbReference type="CDD" id="cd04485">
    <property type="entry name" value="DnaE_OBF"/>
    <property type="match status" value="1"/>
</dbReference>
<dbReference type="NCBIfam" id="NF004225">
    <property type="entry name" value="PRK05672.1"/>
    <property type="match status" value="1"/>
</dbReference>
<feature type="region of interest" description="Disordered" evidence="14">
    <location>
        <begin position="486"/>
        <end position="529"/>
    </location>
</feature>
<evidence type="ECO:0000256" key="1">
    <source>
        <dbReference type="ARBA" id="ARBA00004496"/>
    </source>
</evidence>
<dbReference type="NCBIfam" id="TIGR00594">
    <property type="entry name" value="polc"/>
    <property type="match status" value="1"/>
</dbReference>
<dbReference type="GO" id="GO:0008408">
    <property type="term" value="F:3'-5' exonuclease activity"/>
    <property type="evidence" value="ECO:0007669"/>
    <property type="project" value="InterPro"/>
</dbReference>
<gene>
    <name evidence="13" type="primary">dnaE2</name>
    <name evidence="16" type="ORF">Ga0074812_1286</name>
</gene>
<evidence type="ECO:0000256" key="8">
    <source>
        <dbReference type="ARBA" id="ARBA00022705"/>
    </source>
</evidence>
<evidence type="ECO:0000256" key="2">
    <source>
        <dbReference type="ARBA" id="ARBA00007391"/>
    </source>
</evidence>
<dbReference type="InterPro" id="IPR016195">
    <property type="entry name" value="Pol/histidinol_Pase-like"/>
</dbReference>
<keyword evidence="6 13" id="KW-0808">Transferase</keyword>
<evidence type="ECO:0000256" key="12">
    <source>
        <dbReference type="ARBA" id="ARBA00049244"/>
    </source>
</evidence>
<keyword evidence="7 13" id="KW-0548">Nucleotidyltransferase</keyword>
<dbReference type="SMART" id="SM00481">
    <property type="entry name" value="POLIIIAc"/>
    <property type="match status" value="1"/>
</dbReference>
<dbReference type="InterPro" id="IPR011708">
    <property type="entry name" value="DNA_pol3_alpha_NTPase_dom"/>
</dbReference>
<dbReference type="SUPFAM" id="SSF89550">
    <property type="entry name" value="PHP domain-like"/>
    <property type="match status" value="1"/>
</dbReference>
<proteinExistence type="inferred from homology"/>
<dbReference type="InterPro" id="IPR040982">
    <property type="entry name" value="DNA_pol3_finger"/>
</dbReference>
<dbReference type="GO" id="GO:0005737">
    <property type="term" value="C:cytoplasm"/>
    <property type="evidence" value="ECO:0007669"/>
    <property type="project" value="UniProtKB-SubCell"/>
</dbReference>
<dbReference type="GO" id="GO:0006281">
    <property type="term" value="P:DNA repair"/>
    <property type="evidence" value="ECO:0007669"/>
    <property type="project" value="UniProtKB-UniRule"/>
</dbReference>
<evidence type="ECO:0000259" key="15">
    <source>
        <dbReference type="SMART" id="SM00481"/>
    </source>
</evidence>
<comment type="similarity">
    <text evidence="2 13">Belongs to the DNA polymerase type-C family. DnaE2 subfamily.</text>
</comment>
<dbReference type="AlphaFoldDB" id="A0A0S4QVB4"/>
<dbReference type="GO" id="GO:0006260">
    <property type="term" value="P:DNA replication"/>
    <property type="evidence" value="ECO:0007669"/>
    <property type="project" value="UniProtKB-KW"/>
</dbReference>
<name>A0A0S4QVB4_9ACTN</name>
<evidence type="ECO:0000313" key="16">
    <source>
        <dbReference type="EMBL" id="CUU59437.1"/>
    </source>
</evidence>
<accession>A0A0S4QVB4</accession>
<dbReference type="EMBL" id="FAOZ01000028">
    <property type="protein sequence ID" value="CUU59437.1"/>
    <property type="molecule type" value="Genomic_DNA"/>
</dbReference>
<comment type="subcellular location">
    <subcellularLocation>
        <location evidence="1 13">Cytoplasm</location>
    </subcellularLocation>
</comment>
<evidence type="ECO:0000256" key="9">
    <source>
        <dbReference type="ARBA" id="ARBA00022763"/>
    </source>
</evidence>
<keyword evidence="17" id="KW-1185">Reference proteome</keyword>
<keyword evidence="5 13" id="KW-0963">Cytoplasm</keyword>
<evidence type="ECO:0000256" key="13">
    <source>
        <dbReference type="HAMAP-Rule" id="MF_01902"/>
    </source>
</evidence>
<comment type="function">
    <text evidence="13">DNA polymerase involved in damage-induced mutagenesis and translesion synthesis (TLS). It is not the major replicative DNA polymerase.</text>
</comment>
<sequence>MTERLVEKLTAKPQVPVVPYAELHCHSAFSFLDGASQPEDLVAEAVRLGLSALALTDHNGMYGTVRFAEAAAAAGLPTVFGTEVSFGSPAPRDGAADPDATHLVILARDAEGYRRLSRAVSDAHLAGGEKGIMIAEVEAFAAASGGHWQILTGCRKGAVPRALAAGEPAVEHERGMAVAERGVDAARRALDELVGLFGRENVAVELWDRAAPLDSARNDALAELARDAGLPVVATGNVHFATPASARLAATMAAVRARRSLDEMDGWLPAAGTAHLRSGPEMAARFGRYPGAVDAAARIGAECAFGLDLVAPRLPDFPVPPGHDEASWLRLLTMQGAVRRYGPARAERVAGAYDQLVHELKVIEQLGFPGYFLIVHDIVEFCRRSDILCQGRGSAANSAVCYALGITNVDAVSFGLLFERFLAPERDGPPDIDIDIESGRREEVIQYVYGRYGRDRAAQVANVITYRPRSAVRDVARALGFSPGQQDAWSRQIDRGMPRHAHPADRPDTRADADADAGAGAGASIEAPDSSAGIPAEVLDLAGQLLGFPRHLGIHSGGMVICDRPVAEVVPVEWARMPGRTVVQWDKDDCAAAGLVKFDLLGLGMLSMLHGVFDLIRTHHGRQLDLGSIPPEDPAVYDMLCAADSVGVFQVESRAQMSTLPRLRPRRFYDLVVEVALIRPGPIQGGSVHPYIRRRNGTEEVVYPHPLLRRSLEKTLGVPLFQEQLMQMAIDVAGFTPAEADQLRRAMGAKRATERIDRLRTRFYAGMAVNGITGAMADDLYAKLAAFADFGFPESHSVSFAFLVYASSWVKLYYPAAFCAALLNAQPMGFYSPQSLVADARRHGVVVHGPDLNASEAGVTLVGSPAALRLGLAGVRRLGGELAERIVAERRACGPYQDMSDLVRRVGLRAEQIEALATAGAFGCFGLARREALWAAGAVAQARPGRLDGMVFGADVSAVAAALPGMTTTETVVADLWATGITPGCYPTELVRGRLDELGVVVARRLRDLGGGRRVLVAGVVTHRQRPRTAGGVTFLSLEDETGLVNIICSRGVWARHRSVARSAPALIVRGRLESAQGVVNVIAESLRPLPLAVGRRSRDFR</sequence>
<evidence type="ECO:0000256" key="14">
    <source>
        <dbReference type="SAM" id="MobiDB-lite"/>
    </source>
</evidence>
<feature type="compositionally biased region" description="Basic and acidic residues" evidence="14">
    <location>
        <begin position="492"/>
        <end position="513"/>
    </location>
</feature>
<dbReference type="Pfam" id="PF01336">
    <property type="entry name" value="tRNA_anti-codon"/>
    <property type="match status" value="1"/>
</dbReference>
<dbReference type="PANTHER" id="PTHR32294">
    <property type="entry name" value="DNA POLYMERASE III SUBUNIT ALPHA"/>
    <property type="match status" value="1"/>
</dbReference>
<dbReference type="EC" id="2.7.7.7" evidence="3 13"/>
<evidence type="ECO:0000256" key="11">
    <source>
        <dbReference type="ARBA" id="ARBA00023204"/>
    </source>
</evidence>
<dbReference type="HAMAP" id="MF_01902">
    <property type="entry name" value="DNApol_error_prone"/>
    <property type="match status" value="1"/>
</dbReference>
<evidence type="ECO:0000256" key="10">
    <source>
        <dbReference type="ARBA" id="ARBA00022932"/>
    </source>
</evidence>
<keyword evidence="10 13" id="KW-0239">DNA-directed DNA polymerase</keyword>
<evidence type="ECO:0000256" key="7">
    <source>
        <dbReference type="ARBA" id="ARBA00022695"/>
    </source>
</evidence>
<organism evidence="16 17">
    <name type="scientific">Parafrankia irregularis</name>
    <dbReference type="NCBI Taxonomy" id="795642"/>
    <lineage>
        <taxon>Bacteria</taxon>
        <taxon>Bacillati</taxon>
        <taxon>Actinomycetota</taxon>
        <taxon>Actinomycetes</taxon>
        <taxon>Frankiales</taxon>
        <taxon>Frankiaceae</taxon>
        <taxon>Parafrankia</taxon>
    </lineage>
</organism>
<evidence type="ECO:0000256" key="3">
    <source>
        <dbReference type="ARBA" id="ARBA00012417"/>
    </source>
</evidence>
<dbReference type="GO" id="GO:0003676">
    <property type="term" value="F:nucleic acid binding"/>
    <property type="evidence" value="ECO:0007669"/>
    <property type="project" value="InterPro"/>
</dbReference>
<evidence type="ECO:0000256" key="6">
    <source>
        <dbReference type="ARBA" id="ARBA00022679"/>
    </source>
</evidence>
<dbReference type="Gene3D" id="1.10.150.870">
    <property type="match status" value="1"/>
</dbReference>
<dbReference type="Pfam" id="PF17657">
    <property type="entry name" value="DNA_pol3_finger"/>
    <property type="match status" value="1"/>
</dbReference>
<keyword evidence="9 13" id="KW-0227">DNA damage</keyword>
<dbReference type="Proteomes" id="UP000198802">
    <property type="component" value="Unassembled WGS sequence"/>
</dbReference>
<protein>
    <recommendedName>
        <fullName evidence="4 13">Error-prone DNA polymerase</fullName>
        <ecNumber evidence="3 13">2.7.7.7</ecNumber>
    </recommendedName>
</protein>
<keyword evidence="11 13" id="KW-0234">DNA repair</keyword>
<dbReference type="InterPro" id="IPR003141">
    <property type="entry name" value="Pol/His_phosphatase_N"/>
</dbReference>
<dbReference type="RefSeq" id="WP_091283543.1">
    <property type="nucleotide sequence ID" value="NZ_FAOZ01000028.1"/>
</dbReference>
<dbReference type="PANTHER" id="PTHR32294:SF4">
    <property type="entry name" value="ERROR-PRONE DNA POLYMERASE"/>
    <property type="match status" value="1"/>
</dbReference>
<evidence type="ECO:0000313" key="17">
    <source>
        <dbReference type="Proteomes" id="UP000198802"/>
    </source>
</evidence>
<dbReference type="InterPro" id="IPR023073">
    <property type="entry name" value="DnaE2"/>
</dbReference>
<dbReference type="Pfam" id="PF14579">
    <property type="entry name" value="HHH_6"/>
    <property type="match status" value="1"/>
</dbReference>
<dbReference type="Gene3D" id="3.20.20.140">
    <property type="entry name" value="Metal-dependent hydrolases"/>
    <property type="match status" value="1"/>
</dbReference>
<comment type="catalytic activity">
    <reaction evidence="12 13">
        <text>DNA(n) + a 2'-deoxyribonucleoside 5'-triphosphate = DNA(n+1) + diphosphate</text>
        <dbReference type="Rhea" id="RHEA:22508"/>
        <dbReference type="Rhea" id="RHEA-COMP:17339"/>
        <dbReference type="Rhea" id="RHEA-COMP:17340"/>
        <dbReference type="ChEBI" id="CHEBI:33019"/>
        <dbReference type="ChEBI" id="CHEBI:61560"/>
        <dbReference type="ChEBI" id="CHEBI:173112"/>
        <dbReference type="EC" id="2.7.7.7"/>
    </reaction>
</comment>
<dbReference type="InterPro" id="IPR004365">
    <property type="entry name" value="NA-bd_OB_tRNA"/>
</dbReference>
<dbReference type="InterPro" id="IPR029460">
    <property type="entry name" value="DNAPol_HHH"/>
</dbReference>